<protein>
    <submittedName>
        <fullName evidence="3">ABC-type nitrate/sulfonate/bicarbonate transport system, periplasmic component</fullName>
    </submittedName>
</protein>
<dbReference type="AlphaFoldDB" id="A0A0J8DF54"/>
<dbReference type="PROSITE" id="PS51257">
    <property type="entry name" value="PROKAR_LIPOPROTEIN"/>
    <property type="match status" value="1"/>
</dbReference>
<evidence type="ECO:0000259" key="2">
    <source>
        <dbReference type="Pfam" id="PF09084"/>
    </source>
</evidence>
<dbReference type="InterPro" id="IPR015168">
    <property type="entry name" value="SsuA/THI5"/>
</dbReference>
<feature type="signal peptide" evidence="1">
    <location>
        <begin position="1"/>
        <end position="24"/>
    </location>
</feature>
<dbReference type="CDD" id="cd01008">
    <property type="entry name" value="PBP2_NrtA_SsuA_CpmA_like"/>
    <property type="match status" value="1"/>
</dbReference>
<dbReference type="PANTHER" id="PTHR30024">
    <property type="entry name" value="ALIPHATIC SULFONATES-BINDING PROTEIN-RELATED"/>
    <property type="match status" value="1"/>
</dbReference>
<keyword evidence="1" id="KW-0732">Signal</keyword>
<comment type="caution">
    <text evidence="3">The sequence shown here is derived from an EMBL/GenBank/DDBJ whole genome shotgun (WGS) entry which is preliminary data.</text>
</comment>
<evidence type="ECO:0000313" key="4">
    <source>
        <dbReference type="Proteomes" id="UP000036756"/>
    </source>
</evidence>
<organism evidence="3 4">
    <name type="scientific">Clostridium cylindrosporum DSM 605</name>
    <dbReference type="NCBI Taxonomy" id="1121307"/>
    <lineage>
        <taxon>Bacteria</taxon>
        <taxon>Bacillati</taxon>
        <taxon>Bacillota</taxon>
        <taxon>Clostridia</taxon>
        <taxon>Eubacteriales</taxon>
        <taxon>Clostridiaceae</taxon>
        <taxon>Clostridium</taxon>
    </lineage>
</organism>
<evidence type="ECO:0000313" key="3">
    <source>
        <dbReference type="EMBL" id="KMT22884.1"/>
    </source>
</evidence>
<accession>A0A0J8DF54</accession>
<dbReference type="Pfam" id="PF09084">
    <property type="entry name" value="NMT1"/>
    <property type="match status" value="1"/>
</dbReference>
<name>A0A0J8DF54_CLOCY</name>
<dbReference type="STRING" id="1121307.CLCY_5c01230"/>
<dbReference type="Gene3D" id="3.40.190.10">
    <property type="entry name" value="Periplasmic binding protein-like II"/>
    <property type="match status" value="2"/>
</dbReference>
<reference evidence="3 4" key="1">
    <citation type="submission" date="2015-06" db="EMBL/GenBank/DDBJ databases">
        <title>Draft genome sequence of the purine-degrading Clostridium cylindrosporum HC-1 (DSM 605).</title>
        <authorList>
            <person name="Poehlein A."/>
            <person name="Schiel-Bengelsdorf B."/>
            <person name="Bengelsdorf F."/>
            <person name="Daniel R."/>
            <person name="Duerre P."/>
        </authorList>
    </citation>
    <scope>NUCLEOTIDE SEQUENCE [LARGE SCALE GENOMIC DNA]</scope>
    <source>
        <strain evidence="3 4">DSM 605</strain>
    </source>
</reference>
<feature type="chain" id="PRO_5005296398" evidence="1">
    <location>
        <begin position="25"/>
        <end position="338"/>
    </location>
</feature>
<sequence>MIKMRLISKGILVGLLAVSLTACSSGTKETSTKKANGDKNYKIKMTYNSGLCQAPFQMALKNGYFEEEGLKYNLIKSEGHGNDLIASGKADTFTGMLPSVIQQIDNGVNLRMTVGVHTGCLKVVAKASSNIKKIEDLKGKKVGVPGLATPPAVITYRALASKGIGVTPENMQVEFVVYNQSELQLALQNGSVDAIAASDPVGAILEKSGVGRVILDTTKDPEYKDEFCCVSFLRPGFVEEHPELAEKYTRALMKGAQYVEDHPEEVAKYQIEKKLVSNTDLELNTALLKSYNFVSSVKGGKEALRRNFEDLRKLKLIKNDTDINKVVDKVYVEFKGLK</sequence>
<dbReference type="EMBL" id="LFVU01000004">
    <property type="protein sequence ID" value="KMT22884.1"/>
    <property type="molecule type" value="Genomic_DNA"/>
</dbReference>
<dbReference type="PATRIC" id="fig|1121307.3.peg.2058"/>
<dbReference type="RefSeq" id="WP_048569614.1">
    <property type="nucleotide sequence ID" value="NZ_LFVU01000004.1"/>
</dbReference>
<feature type="domain" description="SsuA/THI5-like" evidence="2">
    <location>
        <begin position="54"/>
        <end position="265"/>
    </location>
</feature>
<evidence type="ECO:0000256" key="1">
    <source>
        <dbReference type="SAM" id="SignalP"/>
    </source>
</evidence>
<gene>
    <name evidence="3" type="ORF">CLCY_5c01230</name>
</gene>
<dbReference type="SUPFAM" id="SSF53850">
    <property type="entry name" value="Periplasmic binding protein-like II"/>
    <property type="match status" value="1"/>
</dbReference>
<proteinExistence type="predicted"/>
<dbReference type="Proteomes" id="UP000036756">
    <property type="component" value="Unassembled WGS sequence"/>
</dbReference>
<keyword evidence="4" id="KW-1185">Reference proteome</keyword>
<dbReference type="OrthoDB" id="9802202at2"/>